<keyword evidence="1" id="KW-1133">Transmembrane helix</keyword>
<comment type="caution">
    <text evidence="2">The sequence shown here is derived from an EMBL/GenBank/DDBJ whole genome shotgun (WGS) entry which is preliminary data.</text>
</comment>
<dbReference type="RefSeq" id="WP_422862553.1">
    <property type="nucleotide sequence ID" value="NZ_JAMSKV010000001.1"/>
</dbReference>
<protein>
    <submittedName>
        <fullName evidence="2">Uncharacterized protein</fullName>
    </submittedName>
</protein>
<keyword evidence="1" id="KW-0472">Membrane</keyword>
<reference evidence="2 3" key="1">
    <citation type="submission" date="2022-06" db="EMBL/GenBank/DDBJ databases">
        <title>Endosaccharibacter gen. nov., sp. nov., endophytic bacteria isolated from sugarcane.</title>
        <authorList>
            <person name="Pitiwittayakul N."/>
            <person name="Yukphan P."/>
            <person name="Charoenyingcharoen P."/>
            <person name="Tanasupawat S."/>
        </authorList>
    </citation>
    <scope>NUCLEOTIDE SEQUENCE [LARGE SCALE GENOMIC DNA]</scope>
    <source>
        <strain evidence="2 3">KSS8</strain>
    </source>
</reference>
<gene>
    <name evidence="2" type="ORF">NFI95_01420</name>
</gene>
<sequence length="56" mass="5952">MAFDGSNFREPELPKKKPAASENVLTGLVLVLLLGMLILPVSAAGLRDVALYLGLE</sequence>
<keyword evidence="1" id="KW-0812">Transmembrane</keyword>
<keyword evidence="3" id="KW-1185">Reference proteome</keyword>
<proteinExistence type="predicted"/>
<organism evidence="2 3">
    <name type="scientific">Endosaccharibacter trunci</name>
    <dbReference type="NCBI Taxonomy" id="2812733"/>
    <lineage>
        <taxon>Bacteria</taxon>
        <taxon>Pseudomonadati</taxon>
        <taxon>Pseudomonadota</taxon>
        <taxon>Alphaproteobacteria</taxon>
        <taxon>Acetobacterales</taxon>
        <taxon>Acetobacteraceae</taxon>
        <taxon>Endosaccharibacter</taxon>
    </lineage>
</organism>
<dbReference type="Proteomes" id="UP001524587">
    <property type="component" value="Unassembled WGS sequence"/>
</dbReference>
<accession>A0ABT1W3W1</accession>
<dbReference type="EMBL" id="JAMSKV010000001">
    <property type="protein sequence ID" value="MCQ8277110.1"/>
    <property type="molecule type" value="Genomic_DNA"/>
</dbReference>
<evidence type="ECO:0000313" key="3">
    <source>
        <dbReference type="Proteomes" id="UP001524587"/>
    </source>
</evidence>
<evidence type="ECO:0000256" key="1">
    <source>
        <dbReference type="SAM" id="Phobius"/>
    </source>
</evidence>
<evidence type="ECO:0000313" key="2">
    <source>
        <dbReference type="EMBL" id="MCQ8277110.1"/>
    </source>
</evidence>
<name>A0ABT1W3W1_9PROT</name>
<feature type="transmembrane region" description="Helical" evidence="1">
    <location>
        <begin position="24"/>
        <end position="46"/>
    </location>
</feature>